<evidence type="ECO:0000313" key="3">
    <source>
        <dbReference type="Proteomes" id="UP001626550"/>
    </source>
</evidence>
<feature type="transmembrane region" description="Helical" evidence="1">
    <location>
        <begin position="151"/>
        <end position="168"/>
    </location>
</feature>
<protein>
    <submittedName>
        <fullName evidence="2">Uncharacterized protein</fullName>
    </submittedName>
</protein>
<proteinExistence type="predicted"/>
<sequence length="416" mass="47250">MDNTTQLEELDVTGRYPRSYDLISKFAPQTLLIDRYGTAFFLPINFIGSIFVILIHIHILINGGRSITRRSTNNLRESIKDYTGTYSSENISLSHWTITHSIFLANLAIGMLFHGVIIALIDLDWAWNMAILGRVRFFCSTVHVLDSTLQLWIQLVCIFLALNAFIRLKNPRKAGVLLKRLNLWFFAGQTNMANEWSPYNLVVDDKFHRLRAIKVCVLSFIVALVLGSIELMYWGVEYFADPQFSKTGSVTMAYCEVSTAPNGLSRLFFSPINKIEDSLMSEYGQSVKVEQAFRAQSYMRYAWFRVLFLELPCSLINLVLALKILKVIMLDRPNDLQKINAFYGPSEDYLRMSAVSAANRFWADNAKLAVGINLMLGILSIPKICIILLLPLALPKTTLITDAHVSLLIQLCVRFP</sequence>
<feature type="transmembrane region" description="Helical" evidence="1">
    <location>
        <begin position="302"/>
        <end position="322"/>
    </location>
</feature>
<keyword evidence="1" id="KW-0812">Transmembrane</keyword>
<keyword evidence="3" id="KW-1185">Reference proteome</keyword>
<gene>
    <name evidence="2" type="ORF">Ciccas_003479</name>
</gene>
<dbReference type="Proteomes" id="UP001626550">
    <property type="component" value="Unassembled WGS sequence"/>
</dbReference>
<dbReference type="Gene3D" id="1.20.1070.10">
    <property type="entry name" value="Rhodopsin 7-helix transmembrane proteins"/>
    <property type="match status" value="1"/>
</dbReference>
<feature type="transmembrane region" description="Helical" evidence="1">
    <location>
        <begin position="40"/>
        <end position="61"/>
    </location>
</feature>
<feature type="transmembrane region" description="Helical" evidence="1">
    <location>
        <begin position="215"/>
        <end position="236"/>
    </location>
</feature>
<evidence type="ECO:0000256" key="1">
    <source>
        <dbReference type="SAM" id="Phobius"/>
    </source>
</evidence>
<name>A0ABD2QE89_9PLAT</name>
<feature type="transmembrane region" description="Helical" evidence="1">
    <location>
        <begin position="368"/>
        <end position="394"/>
    </location>
</feature>
<dbReference type="EMBL" id="JBJKFK010000317">
    <property type="protein sequence ID" value="KAL3317860.1"/>
    <property type="molecule type" value="Genomic_DNA"/>
</dbReference>
<feature type="transmembrane region" description="Helical" evidence="1">
    <location>
        <begin position="102"/>
        <end position="121"/>
    </location>
</feature>
<dbReference type="AlphaFoldDB" id="A0ABD2QE89"/>
<accession>A0ABD2QE89</accession>
<comment type="caution">
    <text evidence="2">The sequence shown here is derived from an EMBL/GenBank/DDBJ whole genome shotgun (WGS) entry which is preliminary data.</text>
</comment>
<keyword evidence="1" id="KW-0472">Membrane</keyword>
<keyword evidence="1" id="KW-1133">Transmembrane helix</keyword>
<evidence type="ECO:0000313" key="2">
    <source>
        <dbReference type="EMBL" id="KAL3317860.1"/>
    </source>
</evidence>
<organism evidence="2 3">
    <name type="scientific">Cichlidogyrus casuarinus</name>
    <dbReference type="NCBI Taxonomy" id="1844966"/>
    <lineage>
        <taxon>Eukaryota</taxon>
        <taxon>Metazoa</taxon>
        <taxon>Spiralia</taxon>
        <taxon>Lophotrochozoa</taxon>
        <taxon>Platyhelminthes</taxon>
        <taxon>Monogenea</taxon>
        <taxon>Monopisthocotylea</taxon>
        <taxon>Dactylogyridea</taxon>
        <taxon>Ancyrocephalidae</taxon>
        <taxon>Cichlidogyrus</taxon>
    </lineage>
</organism>
<reference evidence="2 3" key="1">
    <citation type="submission" date="2024-11" db="EMBL/GenBank/DDBJ databases">
        <title>Adaptive evolution of stress response genes in parasites aligns with host niche diversity.</title>
        <authorList>
            <person name="Hahn C."/>
            <person name="Resl P."/>
        </authorList>
    </citation>
    <scope>NUCLEOTIDE SEQUENCE [LARGE SCALE GENOMIC DNA]</scope>
    <source>
        <strain evidence="2">EGGRZ-B1_66</strain>
        <tissue evidence="2">Body</tissue>
    </source>
</reference>